<sequence length="121" mass="13638">MKRVTCYWHIFKIAGTLSQHSSVPIFTSVSMFEVGYIRSCCILISDFIIRISGLMSLRLCIEKTSIHTQQPFISTAKFDLKLDTPELQRAESDSREREGGIQGGLVAKWWDNIGQLIGSVV</sequence>
<organism evidence="1 2">
    <name type="scientific">Scophthalmus maximus</name>
    <name type="common">Turbot</name>
    <name type="synonym">Psetta maxima</name>
    <dbReference type="NCBI Taxonomy" id="52904"/>
    <lineage>
        <taxon>Eukaryota</taxon>
        <taxon>Metazoa</taxon>
        <taxon>Chordata</taxon>
        <taxon>Craniata</taxon>
        <taxon>Vertebrata</taxon>
        <taxon>Euteleostomi</taxon>
        <taxon>Actinopterygii</taxon>
        <taxon>Neopterygii</taxon>
        <taxon>Teleostei</taxon>
        <taxon>Neoteleostei</taxon>
        <taxon>Acanthomorphata</taxon>
        <taxon>Carangaria</taxon>
        <taxon>Pleuronectiformes</taxon>
        <taxon>Pleuronectoidei</taxon>
        <taxon>Scophthalmidae</taxon>
        <taxon>Scophthalmus</taxon>
    </lineage>
</organism>
<name>A0A8D3EDJ3_SCOMX</name>
<reference evidence="1" key="1">
    <citation type="submission" date="2023-05" db="EMBL/GenBank/DDBJ databases">
        <title>High-quality long-read genome of Scophthalmus maximus.</title>
        <authorList>
            <person name="Lien S."/>
            <person name="Martinez P."/>
        </authorList>
    </citation>
    <scope>NUCLEOTIDE SEQUENCE [LARGE SCALE GENOMIC DNA]</scope>
</reference>
<reference evidence="1" key="2">
    <citation type="submission" date="2025-08" db="UniProtKB">
        <authorList>
            <consortium name="Ensembl"/>
        </authorList>
    </citation>
    <scope>IDENTIFICATION</scope>
</reference>
<dbReference type="Proteomes" id="UP000694558">
    <property type="component" value="Chromosome 15"/>
</dbReference>
<dbReference type="AlphaFoldDB" id="A0A8D3EDJ3"/>
<evidence type="ECO:0000313" key="1">
    <source>
        <dbReference type="Ensembl" id="ENSSMAP00000069852.1"/>
    </source>
</evidence>
<accession>A0A8D3EDJ3</accession>
<protein>
    <submittedName>
        <fullName evidence="1">Uncharacterized protein</fullName>
    </submittedName>
</protein>
<dbReference type="Ensembl" id="ENSSMAT00000056776.1">
    <property type="protein sequence ID" value="ENSSMAP00000069852.1"/>
    <property type="gene ID" value="ENSSMAG00000023824.1"/>
</dbReference>
<evidence type="ECO:0000313" key="2">
    <source>
        <dbReference type="Proteomes" id="UP000694558"/>
    </source>
</evidence>
<proteinExistence type="predicted"/>